<dbReference type="GO" id="GO:0005737">
    <property type="term" value="C:cytoplasm"/>
    <property type="evidence" value="ECO:0007669"/>
    <property type="project" value="UniProtKB-ARBA"/>
</dbReference>
<dbReference type="InterPro" id="IPR014717">
    <property type="entry name" value="Transl_elong_EF1B/ribsomal_bS6"/>
</dbReference>
<dbReference type="Gene3D" id="3.30.70.60">
    <property type="match status" value="1"/>
</dbReference>
<dbReference type="PANTHER" id="PTHR21011">
    <property type="entry name" value="MITOCHONDRIAL 28S RIBOSOMAL PROTEIN S6"/>
    <property type="match status" value="1"/>
</dbReference>
<sequence length="105" mass="11944">MTEKKARSYETMFIVRPNLDEEAVDRTVAAVEDYIKAQGGTVESTDKKGRKRLAYEVDKMRDGYYVVITFKAKPELISLLKRMMTLSEDIIRSLIVVQEHAGVSA</sequence>
<protein>
    <recommendedName>
        <fullName evidence="3 4">Small ribosomal subunit protein bS6</fullName>
    </recommendedName>
</protein>
<proteinExistence type="inferred from homology"/>
<comment type="caution">
    <text evidence="5">The sequence shown here is derived from an EMBL/GenBank/DDBJ whole genome shotgun (WGS) entry which is preliminary data.</text>
</comment>
<keyword evidence="4" id="KW-0699">rRNA-binding</keyword>
<gene>
    <name evidence="4 5" type="primary">rpsF</name>
    <name evidence="5" type="ORF">J0M35_18275</name>
</gene>
<accession>A0A8J7TPS0</accession>
<dbReference type="GO" id="GO:0006412">
    <property type="term" value="P:translation"/>
    <property type="evidence" value="ECO:0007669"/>
    <property type="project" value="UniProtKB-UniRule"/>
</dbReference>
<organism evidence="5 6">
    <name type="scientific">Candidatus Obscuribacter phosphatis</name>
    <dbReference type="NCBI Taxonomy" id="1906157"/>
    <lineage>
        <taxon>Bacteria</taxon>
        <taxon>Bacillati</taxon>
        <taxon>Candidatus Melainabacteria</taxon>
        <taxon>Candidatus Obscuribacterales</taxon>
        <taxon>Candidatus Obscuribacteraceae</taxon>
        <taxon>Candidatus Obscuribacter</taxon>
    </lineage>
</organism>
<dbReference type="GO" id="GO:0003735">
    <property type="term" value="F:structural constituent of ribosome"/>
    <property type="evidence" value="ECO:0007669"/>
    <property type="project" value="InterPro"/>
</dbReference>
<dbReference type="CDD" id="cd00473">
    <property type="entry name" value="bS6"/>
    <property type="match status" value="1"/>
</dbReference>
<dbReference type="GO" id="GO:0005840">
    <property type="term" value="C:ribosome"/>
    <property type="evidence" value="ECO:0007669"/>
    <property type="project" value="UniProtKB-KW"/>
</dbReference>
<dbReference type="Pfam" id="PF01250">
    <property type="entry name" value="Ribosomal_S6"/>
    <property type="match status" value="1"/>
</dbReference>
<dbReference type="AlphaFoldDB" id="A0A8J7TPS0"/>
<dbReference type="InterPro" id="IPR035980">
    <property type="entry name" value="Ribosomal_bS6_sf"/>
</dbReference>
<name>A0A8J7TPS0_9BACT</name>
<dbReference type="GO" id="GO:0070181">
    <property type="term" value="F:small ribosomal subunit rRNA binding"/>
    <property type="evidence" value="ECO:0007669"/>
    <property type="project" value="TreeGrafter"/>
</dbReference>
<dbReference type="InterPro" id="IPR000529">
    <property type="entry name" value="Ribosomal_bS6"/>
</dbReference>
<evidence type="ECO:0000256" key="4">
    <source>
        <dbReference type="HAMAP-Rule" id="MF_00360"/>
    </source>
</evidence>
<keyword evidence="4" id="KW-0694">RNA-binding</keyword>
<evidence type="ECO:0000256" key="3">
    <source>
        <dbReference type="ARBA" id="ARBA00035294"/>
    </source>
</evidence>
<evidence type="ECO:0000313" key="6">
    <source>
        <dbReference type="Proteomes" id="UP000664277"/>
    </source>
</evidence>
<dbReference type="HAMAP" id="MF_00360">
    <property type="entry name" value="Ribosomal_bS6"/>
    <property type="match status" value="1"/>
</dbReference>
<dbReference type="NCBIfam" id="TIGR00166">
    <property type="entry name" value="S6"/>
    <property type="match status" value="1"/>
</dbReference>
<evidence type="ECO:0000256" key="1">
    <source>
        <dbReference type="ARBA" id="ARBA00009512"/>
    </source>
</evidence>
<dbReference type="EMBL" id="JAFLCK010000036">
    <property type="protein sequence ID" value="MBN8662323.1"/>
    <property type="molecule type" value="Genomic_DNA"/>
</dbReference>
<keyword evidence="4 5" id="KW-0689">Ribosomal protein</keyword>
<comment type="function">
    <text evidence="2 4">Binds together with bS18 to 16S ribosomal RNA.</text>
</comment>
<keyword evidence="4" id="KW-0687">Ribonucleoprotein</keyword>
<dbReference type="GO" id="GO:1990904">
    <property type="term" value="C:ribonucleoprotein complex"/>
    <property type="evidence" value="ECO:0007669"/>
    <property type="project" value="UniProtKB-KW"/>
</dbReference>
<comment type="similarity">
    <text evidence="1 4">Belongs to the bacterial ribosomal protein bS6 family.</text>
</comment>
<dbReference type="PANTHER" id="PTHR21011:SF1">
    <property type="entry name" value="SMALL RIBOSOMAL SUBUNIT PROTEIN BS6M"/>
    <property type="match status" value="1"/>
</dbReference>
<evidence type="ECO:0000313" key="5">
    <source>
        <dbReference type="EMBL" id="MBN8662323.1"/>
    </source>
</evidence>
<reference evidence="5" key="1">
    <citation type="submission" date="2021-02" db="EMBL/GenBank/DDBJ databases">
        <title>Genome-Resolved Metagenomics of a Microbial Community Performing Photosynthetic Biological Nutrient Removal.</title>
        <authorList>
            <person name="Mcdaniel E.A."/>
        </authorList>
    </citation>
    <scope>NUCLEOTIDE SEQUENCE</scope>
    <source>
        <strain evidence="5">UWPOB_OBS1</strain>
    </source>
</reference>
<dbReference type="InterPro" id="IPR020814">
    <property type="entry name" value="Ribosomal_S6_plastid/chlpt"/>
</dbReference>
<dbReference type="Proteomes" id="UP000664277">
    <property type="component" value="Unassembled WGS sequence"/>
</dbReference>
<evidence type="ECO:0000256" key="2">
    <source>
        <dbReference type="ARBA" id="ARBA00035104"/>
    </source>
</evidence>
<dbReference type="SUPFAM" id="SSF54995">
    <property type="entry name" value="Ribosomal protein S6"/>
    <property type="match status" value="1"/>
</dbReference>